<keyword evidence="5" id="KW-1185">Reference proteome</keyword>
<dbReference type="NCBIfam" id="TIGR01180">
    <property type="entry name" value="aman2_put"/>
    <property type="match status" value="1"/>
</dbReference>
<comment type="caution">
    <text evidence="4">The sequence shown here is derived from an EMBL/GenBank/DDBJ whole genome shotgun (WGS) entry which is preliminary data.</text>
</comment>
<dbReference type="CDD" id="cd23451">
    <property type="entry name" value="beta-trefoil_Ricin_laminarinase"/>
    <property type="match status" value="1"/>
</dbReference>
<dbReference type="Gene3D" id="3.30.2080.10">
    <property type="entry name" value="GH92 mannosidase domain"/>
    <property type="match status" value="1"/>
</dbReference>
<accession>A0ABP8ASY5</accession>
<dbReference type="PROSITE" id="PS50231">
    <property type="entry name" value="RICIN_B_LECTIN"/>
    <property type="match status" value="1"/>
</dbReference>
<feature type="region of interest" description="Disordered" evidence="1">
    <location>
        <begin position="244"/>
        <end position="268"/>
    </location>
</feature>
<sequence length="909" mass="95792">MRALLVLALILTALGVPAPATAAHTAARLAISDPAQYVNAFVGTKPGGPDFGHGGGAGNTFPGADAPFGMLQWSPDTVTYQHGGYHYDDNRIRGFSLTHLSGPGCGDFGNIPFMPVLGSSPVGNSTFSHANESASPGYYSVTFNNGLRTELTTTARSGMGRFTYPAGQRASLSVDVAKAFNAASGSLTIGTDTISGYTDSGGFCGAGNRYRLYFHAAFDRPFATSGVAAADGKVDETKKTIAGESAGVAPPAPKTAKQQGKVRAAAPTTESADAQALAASAFVSFDTATQRTVTVRVGISFVSLDGARANLTAEQGSRGFDEIRAGTRAAWNDLLGRVSVTGGTDTQRRTLYTSLYHSLLHPNVFSDADGRYIGFDKQIRTVPAGRAQYANYSGWDVYRSQIALIALIAPKEAADIAQSAINQGAHAGYFDRWTVANGGTGVMNGDPLAIIISTAHAFGATGFDSADGLRRIVAGTKEVRQRPGWLQYDTYGYVPTGLGDVWGSASTTLEYTSADFAISQLARRIGDNATAETFLRRAQNWRNLFNSGSKYLQPRNTDTTFPSFNPLQHNEYVEGNAAQYTWMVPHNHRGLFDAMGGNAAVLSRLDTFFTELNGGPDKPYAYLGNEPTLNTPWAYAYAGAPHKTQDVVRRALTTIFKPTPDGLVGNDDLGQMSSWAVWAALGMYPQAPGKADLVLASPQFPETVITRGNGKVITITAPNASDSAKYVQSLRVNGQTSTRPWLPESFVAAGGTLDFTLGTTANTGWGAAAGDAPPSYDVGPTPPRSGAISGLSAKCLDADPATGANGAQVRLWDCNGTPAQQWTLASDGTVRALGRCLDVSQSARTNGSKVQLWDCNGTGAQQWWPKPGGTLVNSPSGRCLDVPGANPANGIQLQIYDCNASAAQAWRLP</sequence>
<evidence type="ECO:0000313" key="4">
    <source>
        <dbReference type="EMBL" id="GAA4189566.1"/>
    </source>
</evidence>
<dbReference type="InterPro" id="IPR012939">
    <property type="entry name" value="Glyco_hydro_92"/>
</dbReference>
<dbReference type="InterPro" id="IPR050883">
    <property type="entry name" value="PNGase"/>
</dbReference>
<keyword evidence="4" id="KW-0378">Hydrolase</keyword>
<evidence type="ECO:0000256" key="1">
    <source>
        <dbReference type="SAM" id="MobiDB-lite"/>
    </source>
</evidence>
<reference evidence="5" key="1">
    <citation type="journal article" date="2019" name="Int. J. Syst. Evol. Microbiol.">
        <title>The Global Catalogue of Microorganisms (GCM) 10K type strain sequencing project: providing services to taxonomists for standard genome sequencing and annotation.</title>
        <authorList>
            <consortium name="The Broad Institute Genomics Platform"/>
            <consortium name="The Broad Institute Genome Sequencing Center for Infectious Disease"/>
            <person name="Wu L."/>
            <person name="Ma J."/>
        </authorList>
    </citation>
    <scope>NUCLEOTIDE SEQUENCE [LARGE SCALE GENOMIC DNA]</scope>
    <source>
        <strain evidence="5">JCM 17388</strain>
    </source>
</reference>
<dbReference type="NCBIfam" id="NF035929">
    <property type="entry name" value="lectin_1"/>
    <property type="match status" value="1"/>
</dbReference>
<dbReference type="PANTHER" id="PTHR12143">
    <property type="entry name" value="PEPTIDE N-GLYCANASE PNGASE -RELATED"/>
    <property type="match status" value="1"/>
</dbReference>
<dbReference type="RefSeq" id="WP_344918117.1">
    <property type="nucleotide sequence ID" value="NZ_BAABAQ010000004.1"/>
</dbReference>
<dbReference type="SMART" id="SM00458">
    <property type="entry name" value="RICIN"/>
    <property type="match status" value="1"/>
</dbReference>
<dbReference type="InterPro" id="IPR000772">
    <property type="entry name" value="Ricin_B_lectin"/>
</dbReference>
<dbReference type="Gene3D" id="1.20.1050.60">
    <property type="entry name" value="alpha-1,2-mannosidase"/>
    <property type="match status" value="1"/>
</dbReference>
<dbReference type="GO" id="GO:0016787">
    <property type="term" value="F:hydrolase activity"/>
    <property type="evidence" value="ECO:0007669"/>
    <property type="project" value="UniProtKB-KW"/>
</dbReference>
<dbReference type="Gene3D" id="2.80.10.50">
    <property type="match status" value="1"/>
</dbReference>
<dbReference type="Gene3D" id="1.20.1610.10">
    <property type="entry name" value="alpha-1,2-mannosidases domains"/>
    <property type="match status" value="1"/>
</dbReference>
<dbReference type="InterPro" id="IPR035992">
    <property type="entry name" value="Ricin_B-like_lectins"/>
</dbReference>
<dbReference type="InterPro" id="IPR014718">
    <property type="entry name" value="GH-type_carb-bd"/>
</dbReference>
<dbReference type="Gene3D" id="2.70.98.10">
    <property type="match status" value="1"/>
</dbReference>
<evidence type="ECO:0000259" key="3">
    <source>
        <dbReference type="SMART" id="SM00458"/>
    </source>
</evidence>
<gene>
    <name evidence="4" type="ORF">GCM10022252_26490</name>
</gene>
<dbReference type="Pfam" id="PF17678">
    <property type="entry name" value="Glyco_hydro_92N"/>
    <property type="match status" value="1"/>
</dbReference>
<dbReference type="InterPro" id="IPR005887">
    <property type="entry name" value="GH92_a_mannosidase_put"/>
</dbReference>
<proteinExistence type="predicted"/>
<feature type="domain" description="Ricin B lectin" evidence="3">
    <location>
        <begin position="782"/>
        <end position="909"/>
    </location>
</feature>
<name>A0ABP8ASY5_9ACTN</name>
<protein>
    <submittedName>
        <fullName evidence="4">GH92 family glycosyl hydrolase</fullName>
    </submittedName>
</protein>
<dbReference type="Pfam" id="PF07971">
    <property type="entry name" value="Glyco_hydro_92"/>
    <property type="match status" value="1"/>
</dbReference>
<dbReference type="InterPro" id="IPR008928">
    <property type="entry name" value="6-hairpin_glycosidase_sf"/>
</dbReference>
<feature type="chain" id="PRO_5046768823" evidence="2">
    <location>
        <begin position="23"/>
        <end position="909"/>
    </location>
</feature>
<dbReference type="SUPFAM" id="SSF48208">
    <property type="entry name" value="Six-hairpin glycosidases"/>
    <property type="match status" value="1"/>
</dbReference>
<keyword evidence="2" id="KW-0732">Signal</keyword>
<dbReference type="SUPFAM" id="SSF50370">
    <property type="entry name" value="Ricin B-like lectins"/>
    <property type="match status" value="1"/>
</dbReference>
<feature type="signal peptide" evidence="2">
    <location>
        <begin position="1"/>
        <end position="22"/>
    </location>
</feature>
<dbReference type="Pfam" id="PF00652">
    <property type="entry name" value="Ricin_B_lectin"/>
    <property type="match status" value="1"/>
</dbReference>
<dbReference type="InterPro" id="IPR041371">
    <property type="entry name" value="GH92_N"/>
</dbReference>
<organism evidence="4 5">
    <name type="scientific">Streptosporangium oxazolinicum</name>
    <dbReference type="NCBI Taxonomy" id="909287"/>
    <lineage>
        <taxon>Bacteria</taxon>
        <taxon>Bacillati</taxon>
        <taxon>Actinomycetota</taxon>
        <taxon>Actinomycetes</taxon>
        <taxon>Streptosporangiales</taxon>
        <taxon>Streptosporangiaceae</taxon>
        <taxon>Streptosporangium</taxon>
    </lineage>
</organism>
<dbReference type="EMBL" id="BAABAQ010000004">
    <property type="protein sequence ID" value="GAA4189566.1"/>
    <property type="molecule type" value="Genomic_DNA"/>
</dbReference>
<evidence type="ECO:0000256" key="2">
    <source>
        <dbReference type="SAM" id="SignalP"/>
    </source>
</evidence>
<dbReference type="Proteomes" id="UP001501251">
    <property type="component" value="Unassembled WGS sequence"/>
</dbReference>
<evidence type="ECO:0000313" key="5">
    <source>
        <dbReference type="Proteomes" id="UP001501251"/>
    </source>
</evidence>
<dbReference type="PANTHER" id="PTHR12143:SF39">
    <property type="entry name" value="SECRETED PROTEIN"/>
    <property type="match status" value="1"/>
</dbReference>